<evidence type="ECO:0000313" key="2">
    <source>
        <dbReference type="EMBL" id="MCL6729130.1"/>
    </source>
</evidence>
<evidence type="ECO:0000313" key="3">
    <source>
        <dbReference type="Proteomes" id="UP001165342"/>
    </source>
</evidence>
<accession>A0ABT0RZV0</accession>
<dbReference type="Pfam" id="PF11288">
    <property type="entry name" value="DUF3089"/>
    <property type="match status" value="1"/>
</dbReference>
<organism evidence="2 3">
    <name type="scientific">Sphingomonas hankyongi</name>
    <dbReference type="NCBI Taxonomy" id="2908209"/>
    <lineage>
        <taxon>Bacteria</taxon>
        <taxon>Pseudomonadati</taxon>
        <taxon>Pseudomonadota</taxon>
        <taxon>Alphaproteobacteria</taxon>
        <taxon>Sphingomonadales</taxon>
        <taxon>Sphingomonadaceae</taxon>
        <taxon>Sphingomonas</taxon>
    </lineage>
</organism>
<dbReference type="SUPFAM" id="SSF53474">
    <property type="entry name" value="alpha/beta-Hydrolases"/>
    <property type="match status" value="1"/>
</dbReference>
<gene>
    <name evidence="2" type="ORF">LZ538_03555</name>
</gene>
<dbReference type="Proteomes" id="UP001165342">
    <property type="component" value="Unassembled WGS sequence"/>
</dbReference>
<keyword evidence="1" id="KW-0732">Signal</keyword>
<dbReference type="InterPro" id="IPR029058">
    <property type="entry name" value="AB_hydrolase_fold"/>
</dbReference>
<proteinExistence type="predicted"/>
<feature type="signal peptide" evidence="1">
    <location>
        <begin position="1"/>
        <end position="19"/>
    </location>
</feature>
<feature type="chain" id="PRO_5047489719" evidence="1">
    <location>
        <begin position="20"/>
        <end position="380"/>
    </location>
</feature>
<evidence type="ECO:0000256" key="1">
    <source>
        <dbReference type="SAM" id="SignalP"/>
    </source>
</evidence>
<comment type="caution">
    <text evidence="2">The sequence shown here is derived from an EMBL/GenBank/DDBJ whole genome shotgun (WGS) entry which is preliminary data.</text>
</comment>
<protein>
    <submittedName>
        <fullName evidence="2">DUF3089 domain-containing protein</fullName>
    </submittedName>
</protein>
<name>A0ABT0RZV0_9SPHN</name>
<dbReference type="EMBL" id="JAMGBE010000001">
    <property type="protein sequence ID" value="MCL6729130.1"/>
    <property type="molecule type" value="Genomic_DNA"/>
</dbReference>
<dbReference type="RefSeq" id="WP_249830613.1">
    <property type="nucleotide sequence ID" value="NZ_JAMGBE010000001.1"/>
</dbReference>
<keyword evidence="3" id="KW-1185">Reference proteome</keyword>
<sequence>MRAFILAAAALAAAAPAGAQTRAAAAAPDYAKDSGWLCLPGRADICSTPLPTTALNSNGYGSVGRSTVANNPAIDCFYVYPTVSSDAGLNSDMNPGREEKLATESQFARFAGVCRPFAPVYRQMTLASVAAYAAGVDITQAAVLAYGDVVAAWRNYIATRNAGRPFVLIGHSQGSLMIQQLIAREIETKPDVARRMKLAIIPGYNVLVPQGRLVGGTFKKTPLCNGPSQTGCVITWTSFREKNAPPPGAIFGYADKPGMTVACVNPARPGSRNWESLDSYFFTRSTLPVPGGPVQWSTDGAPPTPYVRTEGLVSARCVNEGQRGYLSVRTNADPKDKRTDRIGGEVAVLGMFLPGWGMHLADMAIAEGDLMRQVGDRAGK</sequence>
<dbReference type="InterPro" id="IPR021440">
    <property type="entry name" value="DUF3089"/>
</dbReference>
<reference evidence="2" key="1">
    <citation type="submission" date="2022-05" db="EMBL/GenBank/DDBJ databases">
        <authorList>
            <person name="Jo J.-H."/>
            <person name="Im W.-T."/>
        </authorList>
    </citation>
    <scope>NUCLEOTIDE SEQUENCE</scope>
    <source>
        <strain evidence="2">SE220</strain>
    </source>
</reference>